<proteinExistence type="predicted"/>
<protein>
    <submittedName>
        <fullName evidence="1">Uncharacterized protein</fullName>
    </submittedName>
</protein>
<evidence type="ECO:0000313" key="2">
    <source>
        <dbReference type="Proteomes" id="UP001217089"/>
    </source>
</evidence>
<comment type="caution">
    <text evidence="1">The sequence shown here is derived from an EMBL/GenBank/DDBJ whole genome shotgun (WGS) entry which is preliminary data.</text>
</comment>
<organism evidence="1 2">
    <name type="scientific">Tegillarca granosa</name>
    <name type="common">Malaysian cockle</name>
    <name type="synonym">Anadara granosa</name>
    <dbReference type="NCBI Taxonomy" id="220873"/>
    <lineage>
        <taxon>Eukaryota</taxon>
        <taxon>Metazoa</taxon>
        <taxon>Spiralia</taxon>
        <taxon>Lophotrochozoa</taxon>
        <taxon>Mollusca</taxon>
        <taxon>Bivalvia</taxon>
        <taxon>Autobranchia</taxon>
        <taxon>Pteriomorphia</taxon>
        <taxon>Arcoida</taxon>
        <taxon>Arcoidea</taxon>
        <taxon>Arcidae</taxon>
        <taxon>Tegillarca</taxon>
    </lineage>
</organism>
<dbReference type="EMBL" id="JARBDR010000376">
    <property type="protein sequence ID" value="KAJ8313350.1"/>
    <property type="molecule type" value="Genomic_DNA"/>
</dbReference>
<keyword evidence="2" id="KW-1185">Reference proteome</keyword>
<dbReference type="Proteomes" id="UP001217089">
    <property type="component" value="Unassembled WGS sequence"/>
</dbReference>
<reference evidence="1 2" key="1">
    <citation type="submission" date="2022-12" db="EMBL/GenBank/DDBJ databases">
        <title>Chromosome-level genome of Tegillarca granosa.</title>
        <authorList>
            <person name="Kim J."/>
        </authorList>
    </citation>
    <scope>NUCLEOTIDE SEQUENCE [LARGE SCALE GENOMIC DNA]</scope>
    <source>
        <strain evidence="1">Teg-2019</strain>
        <tissue evidence="1">Adductor muscle</tissue>
    </source>
</reference>
<name>A0ABQ9FCH2_TEGGR</name>
<evidence type="ECO:0000313" key="1">
    <source>
        <dbReference type="EMBL" id="KAJ8313350.1"/>
    </source>
</evidence>
<dbReference type="PANTHER" id="PTHR34415">
    <property type="entry name" value="INTEGRASE CATALYTIC DOMAIN-CONTAINING PROTEIN"/>
    <property type="match status" value="1"/>
</dbReference>
<gene>
    <name evidence="1" type="ORF">KUTeg_009136</name>
</gene>
<accession>A0ABQ9FCH2</accession>
<sequence length="171" mass="19829">MHRIQFFQWSTWALENHNSGETVCSIHADNCGGQNKKQYVLGYFMWRVMTGQHSQIYYKVQVPGHSRTTSSFRLDSICQLVDVDNKSSTTSLRQYQHFSLRSDEPEVITLKKSSSGVETKINILRVPNHRFTCIKRPDVVRPSGLSESRRQYLFTSVRPYVRATHQDDTCP</sequence>
<dbReference type="PANTHER" id="PTHR34415:SF1">
    <property type="entry name" value="INTEGRASE CATALYTIC DOMAIN-CONTAINING PROTEIN"/>
    <property type="match status" value="1"/>
</dbReference>